<dbReference type="InterPro" id="IPR036855">
    <property type="entry name" value="Znf_CCCH_sf"/>
</dbReference>
<protein>
    <recommendedName>
        <fullName evidence="5">C3H1-type domain-containing protein</fullName>
    </recommendedName>
</protein>
<dbReference type="Gene3D" id="4.10.1000.10">
    <property type="entry name" value="Zinc finger, CCCH-type"/>
    <property type="match status" value="1"/>
</dbReference>
<accession>A0AA38L1K8</accession>
<evidence type="ECO:0000256" key="3">
    <source>
        <dbReference type="ARBA" id="ARBA00022833"/>
    </source>
</evidence>
<keyword evidence="2 4" id="KW-0863">Zinc-finger</keyword>
<dbReference type="AlphaFoldDB" id="A0AA38L1K8"/>
<dbReference type="PROSITE" id="PS50103">
    <property type="entry name" value="ZF_C3H1"/>
    <property type="match status" value="1"/>
</dbReference>
<feature type="zinc finger region" description="C3H1-type" evidence="4">
    <location>
        <begin position="19"/>
        <end position="46"/>
    </location>
</feature>
<evidence type="ECO:0000256" key="2">
    <source>
        <dbReference type="ARBA" id="ARBA00022771"/>
    </source>
</evidence>
<sequence length="157" mass="17858">MDSSICSLKPFIHVKHPPPRNSELCRQWLRGICERGYDCLYVHGDLEYDESISPQESQPPALLFYMATVHDYMRVKFGAGFRIQEVITGFETPWLYLSNIPPNDVRMGTSGRGETPEVRARFSSHIEAQNANIVLNGTRQWDSIISTQLPVNTAHAH</sequence>
<proteinExistence type="predicted"/>
<feature type="non-terminal residue" evidence="6">
    <location>
        <position position="1"/>
    </location>
</feature>
<gene>
    <name evidence="6" type="ORF">GGU10DRAFT_337654</name>
</gene>
<evidence type="ECO:0000256" key="4">
    <source>
        <dbReference type="PROSITE-ProRule" id="PRU00723"/>
    </source>
</evidence>
<evidence type="ECO:0000313" key="6">
    <source>
        <dbReference type="EMBL" id="KAJ3779872.1"/>
    </source>
</evidence>
<dbReference type="EMBL" id="MU794112">
    <property type="protein sequence ID" value="KAJ3779872.1"/>
    <property type="molecule type" value="Genomic_DNA"/>
</dbReference>
<keyword evidence="1 4" id="KW-0479">Metal-binding</keyword>
<dbReference type="SMART" id="SM00356">
    <property type="entry name" value="ZnF_C3H1"/>
    <property type="match status" value="1"/>
</dbReference>
<evidence type="ECO:0000313" key="7">
    <source>
        <dbReference type="Proteomes" id="UP001163798"/>
    </source>
</evidence>
<dbReference type="Proteomes" id="UP001163798">
    <property type="component" value="Unassembled WGS sequence"/>
</dbReference>
<dbReference type="SUPFAM" id="SSF90229">
    <property type="entry name" value="CCCH zinc finger"/>
    <property type="match status" value="1"/>
</dbReference>
<feature type="domain" description="C3H1-type" evidence="5">
    <location>
        <begin position="19"/>
        <end position="46"/>
    </location>
</feature>
<reference evidence="6" key="1">
    <citation type="submission" date="2022-08" db="EMBL/GenBank/DDBJ databases">
        <authorList>
            <consortium name="DOE Joint Genome Institute"/>
            <person name="Min B."/>
            <person name="Riley R."/>
            <person name="Sierra-Patev S."/>
            <person name="Naranjo-Ortiz M."/>
            <person name="Looney B."/>
            <person name="Konkel Z."/>
            <person name="Slot J.C."/>
            <person name="Sakamoto Y."/>
            <person name="Steenwyk J.L."/>
            <person name="Rokas A."/>
            <person name="Carro J."/>
            <person name="Camarero S."/>
            <person name="Ferreira P."/>
            <person name="Molpeceres G."/>
            <person name="Ruiz-Duenas F.J."/>
            <person name="Serrano A."/>
            <person name="Henrissat B."/>
            <person name="Drula E."/>
            <person name="Hughes K.W."/>
            <person name="Mata J.L."/>
            <person name="Ishikawa N.K."/>
            <person name="Vargas-Isla R."/>
            <person name="Ushijima S."/>
            <person name="Smith C.A."/>
            <person name="Ahrendt S."/>
            <person name="Andreopoulos W."/>
            <person name="He G."/>
            <person name="Labutti K."/>
            <person name="Lipzen A."/>
            <person name="Ng V."/>
            <person name="Sandor L."/>
            <person name="Barry K."/>
            <person name="Martinez A.T."/>
            <person name="Xiao Y."/>
            <person name="Gibbons J.G."/>
            <person name="Terashima K."/>
            <person name="Hibbett D.S."/>
            <person name="Grigoriev I.V."/>
        </authorList>
    </citation>
    <scope>NUCLEOTIDE SEQUENCE</scope>
    <source>
        <strain evidence="6">TFB10291</strain>
    </source>
</reference>
<keyword evidence="7" id="KW-1185">Reference proteome</keyword>
<keyword evidence="3 4" id="KW-0862">Zinc</keyword>
<comment type="caution">
    <text evidence="6">The sequence shown here is derived from an EMBL/GenBank/DDBJ whole genome shotgun (WGS) entry which is preliminary data.</text>
</comment>
<organism evidence="6 7">
    <name type="scientific">Lentinula aff. detonsa</name>
    <dbReference type="NCBI Taxonomy" id="2804958"/>
    <lineage>
        <taxon>Eukaryota</taxon>
        <taxon>Fungi</taxon>
        <taxon>Dikarya</taxon>
        <taxon>Basidiomycota</taxon>
        <taxon>Agaricomycotina</taxon>
        <taxon>Agaricomycetes</taxon>
        <taxon>Agaricomycetidae</taxon>
        <taxon>Agaricales</taxon>
        <taxon>Marasmiineae</taxon>
        <taxon>Omphalotaceae</taxon>
        <taxon>Lentinula</taxon>
    </lineage>
</organism>
<name>A0AA38L1K8_9AGAR</name>
<dbReference type="GO" id="GO:0008270">
    <property type="term" value="F:zinc ion binding"/>
    <property type="evidence" value="ECO:0007669"/>
    <property type="project" value="UniProtKB-KW"/>
</dbReference>
<evidence type="ECO:0000259" key="5">
    <source>
        <dbReference type="PROSITE" id="PS50103"/>
    </source>
</evidence>
<evidence type="ECO:0000256" key="1">
    <source>
        <dbReference type="ARBA" id="ARBA00022723"/>
    </source>
</evidence>
<dbReference type="InterPro" id="IPR000571">
    <property type="entry name" value="Znf_CCCH"/>
</dbReference>